<dbReference type="PROSITE" id="PS50932">
    <property type="entry name" value="HTH_LACI_2"/>
    <property type="match status" value="1"/>
</dbReference>
<evidence type="ECO:0000256" key="1">
    <source>
        <dbReference type="ARBA" id="ARBA00022491"/>
    </source>
</evidence>
<dbReference type="CDD" id="cd06288">
    <property type="entry name" value="PBP1_sucrose_transcription_regulator"/>
    <property type="match status" value="1"/>
</dbReference>
<protein>
    <submittedName>
        <fullName evidence="6">LacI family DNA-binding transcriptional regulator</fullName>
    </submittedName>
</protein>
<dbReference type="InterPro" id="IPR000843">
    <property type="entry name" value="HTH_LacI"/>
</dbReference>
<evidence type="ECO:0000313" key="7">
    <source>
        <dbReference type="Proteomes" id="UP001596337"/>
    </source>
</evidence>
<accession>A0ABW2BTG1</accession>
<dbReference type="GO" id="GO:0003677">
    <property type="term" value="F:DNA binding"/>
    <property type="evidence" value="ECO:0007669"/>
    <property type="project" value="UniProtKB-KW"/>
</dbReference>
<dbReference type="InterPro" id="IPR046335">
    <property type="entry name" value="LacI/GalR-like_sensor"/>
</dbReference>
<keyword evidence="7" id="KW-1185">Reference proteome</keyword>
<dbReference type="CDD" id="cd01392">
    <property type="entry name" value="HTH_LacI"/>
    <property type="match status" value="1"/>
</dbReference>
<dbReference type="SUPFAM" id="SSF53822">
    <property type="entry name" value="Periplasmic binding protein-like I"/>
    <property type="match status" value="1"/>
</dbReference>
<organism evidence="6 7">
    <name type="scientific">Haloechinothrix salitolerans</name>
    <dbReference type="NCBI Taxonomy" id="926830"/>
    <lineage>
        <taxon>Bacteria</taxon>
        <taxon>Bacillati</taxon>
        <taxon>Actinomycetota</taxon>
        <taxon>Actinomycetes</taxon>
        <taxon>Pseudonocardiales</taxon>
        <taxon>Pseudonocardiaceae</taxon>
        <taxon>Haloechinothrix</taxon>
    </lineage>
</organism>
<proteinExistence type="predicted"/>
<dbReference type="RefSeq" id="WP_345403753.1">
    <property type="nucleotide sequence ID" value="NZ_BAABLA010000115.1"/>
</dbReference>
<keyword evidence="4" id="KW-0804">Transcription</keyword>
<gene>
    <name evidence="6" type="ORF">ACFQGD_01700</name>
</gene>
<reference evidence="7" key="1">
    <citation type="journal article" date="2019" name="Int. J. Syst. Evol. Microbiol.">
        <title>The Global Catalogue of Microorganisms (GCM) 10K type strain sequencing project: providing services to taxonomists for standard genome sequencing and annotation.</title>
        <authorList>
            <consortium name="The Broad Institute Genomics Platform"/>
            <consortium name="The Broad Institute Genome Sequencing Center for Infectious Disease"/>
            <person name="Wu L."/>
            <person name="Ma J."/>
        </authorList>
    </citation>
    <scope>NUCLEOTIDE SEQUENCE [LARGE SCALE GENOMIC DNA]</scope>
    <source>
        <strain evidence="7">KCTC 32255</strain>
    </source>
</reference>
<dbReference type="Gene3D" id="1.10.260.40">
    <property type="entry name" value="lambda repressor-like DNA-binding domains"/>
    <property type="match status" value="1"/>
</dbReference>
<feature type="domain" description="HTH lacI-type" evidence="5">
    <location>
        <begin position="1"/>
        <end position="52"/>
    </location>
</feature>
<evidence type="ECO:0000313" key="6">
    <source>
        <dbReference type="EMBL" id="MFC6865854.1"/>
    </source>
</evidence>
<dbReference type="Pfam" id="PF13377">
    <property type="entry name" value="Peripla_BP_3"/>
    <property type="match status" value="1"/>
</dbReference>
<dbReference type="Proteomes" id="UP001596337">
    <property type="component" value="Unassembled WGS sequence"/>
</dbReference>
<dbReference type="InterPro" id="IPR028082">
    <property type="entry name" value="Peripla_BP_I"/>
</dbReference>
<dbReference type="PANTHER" id="PTHR30146:SF148">
    <property type="entry name" value="HTH-TYPE TRANSCRIPTIONAL REPRESSOR PURR-RELATED"/>
    <property type="match status" value="1"/>
</dbReference>
<evidence type="ECO:0000256" key="3">
    <source>
        <dbReference type="ARBA" id="ARBA00023125"/>
    </source>
</evidence>
<dbReference type="SUPFAM" id="SSF47413">
    <property type="entry name" value="lambda repressor-like DNA-binding domains"/>
    <property type="match status" value="1"/>
</dbReference>
<dbReference type="EMBL" id="JBHSXX010000001">
    <property type="protein sequence ID" value="MFC6865854.1"/>
    <property type="molecule type" value="Genomic_DNA"/>
</dbReference>
<dbReference type="SMART" id="SM00354">
    <property type="entry name" value="HTH_LACI"/>
    <property type="match status" value="1"/>
</dbReference>
<sequence>MARRAGVSRTTASFVLSGRTDMRISPDAQRRVNAAAAELGYRPNQTARSLRTQVTRTIGMISDTIATTQFAGEVIHGALDTALERGYLLLVAETSGDPIAEKKLVDEMLDRQVDAVVYAMMFTKPGCPPDALSELPVVVLNGIDDFDGPRILPDELGGGRTAARALVDAGHHDDIYAIGGRHRTTDTPDGVYAGRLRMRGVDEVLADAGTAIAGSYECAWEPEHGYEGVASLLDEGHRPKALVCLNDRLALGAYQALEERGLRVPEDVSVVSFDDSDLASWLRPTLTSVALPHYELGKTAVATLLDGTSGRRLITVPMPLRPRDSIRTVSA</sequence>
<evidence type="ECO:0000256" key="2">
    <source>
        <dbReference type="ARBA" id="ARBA00023015"/>
    </source>
</evidence>
<dbReference type="InterPro" id="IPR010982">
    <property type="entry name" value="Lambda_DNA-bd_dom_sf"/>
</dbReference>
<dbReference type="PANTHER" id="PTHR30146">
    <property type="entry name" value="LACI-RELATED TRANSCRIPTIONAL REPRESSOR"/>
    <property type="match status" value="1"/>
</dbReference>
<comment type="caution">
    <text evidence="6">The sequence shown here is derived from an EMBL/GenBank/DDBJ whole genome shotgun (WGS) entry which is preliminary data.</text>
</comment>
<keyword evidence="1" id="KW-0678">Repressor</keyword>
<keyword evidence="3 6" id="KW-0238">DNA-binding</keyword>
<evidence type="ECO:0000256" key="4">
    <source>
        <dbReference type="ARBA" id="ARBA00023163"/>
    </source>
</evidence>
<dbReference type="Pfam" id="PF00356">
    <property type="entry name" value="LacI"/>
    <property type="match status" value="1"/>
</dbReference>
<name>A0ABW2BTG1_9PSEU</name>
<evidence type="ECO:0000259" key="5">
    <source>
        <dbReference type="PROSITE" id="PS50932"/>
    </source>
</evidence>
<keyword evidence="2" id="KW-0805">Transcription regulation</keyword>
<dbReference type="Gene3D" id="3.40.50.2300">
    <property type="match status" value="2"/>
</dbReference>